<dbReference type="AlphaFoldDB" id="A0AA41YUN4"/>
<name>A0AA41YUN4_9PROT</name>
<gene>
    <name evidence="7" type="ORF">OL599_19800</name>
</gene>
<dbReference type="PANTHER" id="PTHR43808">
    <property type="entry name" value="ACETYLORNITHINE DEACETYLASE"/>
    <property type="match status" value="1"/>
</dbReference>
<protein>
    <submittedName>
        <fullName evidence="7">M20/M25/M40 family metallo-hydrolase</fullName>
    </submittedName>
</protein>
<dbReference type="RefSeq" id="WP_264715651.1">
    <property type="nucleotide sequence ID" value="NZ_JAPDNT010000024.1"/>
</dbReference>
<feature type="domain" description="Peptidase M20 dimerisation" evidence="6">
    <location>
        <begin position="181"/>
        <end position="269"/>
    </location>
</feature>
<feature type="active site" evidence="5">
    <location>
        <position position="84"/>
    </location>
</feature>
<dbReference type="SUPFAM" id="SSF53187">
    <property type="entry name" value="Zn-dependent exopeptidases"/>
    <property type="match status" value="1"/>
</dbReference>
<accession>A0AA41YUN4</accession>
<comment type="caution">
    <text evidence="7">The sequence shown here is derived from an EMBL/GenBank/DDBJ whole genome shotgun (WGS) entry which is preliminary data.</text>
</comment>
<dbReference type="SUPFAM" id="SSF55031">
    <property type="entry name" value="Bacterial exopeptidase dimerisation domain"/>
    <property type="match status" value="1"/>
</dbReference>
<comment type="cofactor">
    <cofactor evidence="1">
        <name>Zn(2+)</name>
        <dbReference type="ChEBI" id="CHEBI:29105"/>
    </cofactor>
</comment>
<organism evidence="7 8">
    <name type="scientific">Limobrevibacterium gyesilva</name>
    <dbReference type="NCBI Taxonomy" id="2991712"/>
    <lineage>
        <taxon>Bacteria</taxon>
        <taxon>Pseudomonadati</taxon>
        <taxon>Pseudomonadota</taxon>
        <taxon>Alphaproteobacteria</taxon>
        <taxon>Acetobacterales</taxon>
        <taxon>Acetobacteraceae</taxon>
        <taxon>Limobrevibacterium</taxon>
    </lineage>
</organism>
<evidence type="ECO:0000256" key="1">
    <source>
        <dbReference type="ARBA" id="ARBA00001947"/>
    </source>
</evidence>
<dbReference type="Gene3D" id="3.40.630.10">
    <property type="entry name" value="Zn peptidases"/>
    <property type="match status" value="1"/>
</dbReference>
<evidence type="ECO:0000259" key="6">
    <source>
        <dbReference type="Pfam" id="PF07687"/>
    </source>
</evidence>
<dbReference type="PIRSF" id="PIRSF037238">
    <property type="entry name" value="Carboxypeptidase_G2"/>
    <property type="match status" value="1"/>
</dbReference>
<reference evidence="7" key="2">
    <citation type="submission" date="2022-10" db="EMBL/GenBank/DDBJ databases">
        <authorList>
            <person name="Trinh H.N."/>
        </authorList>
    </citation>
    <scope>NUCLEOTIDE SEQUENCE</scope>
    <source>
        <strain evidence="7">RN2-1</strain>
    </source>
</reference>
<dbReference type="InterPro" id="IPR001261">
    <property type="entry name" value="ArgE/DapE_CS"/>
</dbReference>
<dbReference type="Gene3D" id="3.30.70.360">
    <property type="match status" value="1"/>
</dbReference>
<keyword evidence="4" id="KW-0862">Zinc</keyword>
<dbReference type="CDD" id="cd03885">
    <property type="entry name" value="M20_CPDG2"/>
    <property type="match status" value="1"/>
</dbReference>
<dbReference type="GO" id="GO:0016787">
    <property type="term" value="F:hydrolase activity"/>
    <property type="evidence" value="ECO:0007669"/>
    <property type="project" value="UniProtKB-KW"/>
</dbReference>
<dbReference type="PROSITE" id="PS00758">
    <property type="entry name" value="ARGE_DAPE_CPG2_1"/>
    <property type="match status" value="1"/>
</dbReference>
<dbReference type="NCBIfam" id="NF005678">
    <property type="entry name" value="PRK07473.1"/>
    <property type="match status" value="1"/>
</dbReference>
<sequence length="375" mass="39738">MDPNALPFDADAMLQGLRPWVECESPTFDAAAVGRMMDIAARDLALMGARIERIAGRMGFGDCIRASFPHPSREPGILVMGHLDTVHPIGTLPRLPWRRDGARCYGPGIYDMKGGNYLSLEALRQVARAGVATNLPVTVLFTSDEEVGSPSTRDLIEAEAGRHKYVLVPEPARPDGGVVTGRYAIARFNLEATGRPSHAGARLADGRSAIREMARQILAIEEMTTDDCTFSVGVIHGGQWVNCVTTTCTGEALSMAKRQEDLDRGVAAMLALRPSGNDVQFAVTRGVTRPVWEPDASGAALYEHASRIAQSLGFAIPPQSAGGGSDGNFTGAMGIATLDGLGVQGGGGHTLEEHILVDSLARRGRLMAGLLATLA</sequence>
<feature type="active site" description="Proton acceptor" evidence="5">
    <location>
        <position position="145"/>
    </location>
</feature>
<dbReference type="PANTHER" id="PTHR43808:SF9">
    <property type="entry name" value="BLL0789 PROTEIN"/>
    <property type="match status" value="1"/>
</dbReference>
<dbReference type="InterPro" id="IPR017150">
    <property type="entry name" value="Pept_M20_glutamate_carboxypep"/>
</dbReference>
<dbReference type="InterPro" id="IPR050072">
    <property type="entry name" value="Peptidase_M20A"/>
</dbReference>
<dbReference type="InterPro" id="IPR011650">
    <property type="entry name" value="Peptidase_M20_dimer"/>
</dbReference>
<evidence type="ECO:0000256" key="2">
    <source>
        <dbReference type="ARBA" id="ARBA00022723"/>
    </source>
</evidence>
<evidence type="ECO:0000313" key="8">
    <source>
        <dbReference type="Proteomes" id="UP001165679"/>
    </source>
</evidence>
<keyword evidence="3" id="KW-0378">Hydrolase</keyword>
<dbReference type="InterPro" id="IPR002933">
    <property type="entry name" value="Peptidase_M20"/>
</dbReference>
<dbReference type="Proteomes" id="UP001165679">
    <property type="component" value="Unassembled WGS sequence"/>
</dbReference>
<evidence type="ECO:0000256" key="5">
    <source>
        <dbReference type="PIRSR" id="PIRSR037238-1"/>
    </source>
</evidence>
<dbReference type="GO" id="GO:0046872">
    <property type="term" value="F:metal ion binding"/>
    <property type="evidence" value="ECO:0007669"/>
    <property type="project" value="UniProtKB-KW"/>
</dbReference>
<evidence type="ECO:0000256" key="3">
    <source>
        <dbReference type="ARBA" id="ARBA00022801"/>
    </source>
</evidence>
<dbReference type="Pfam" id="PF07687">
    <property type="entry name" value="M20_dimer"/>
    <property type="match status" value="1"/>
</dbReference>
<reference evidence="7" key="1">
    <citation type="submission" date="2022-09" db="EMBL/GenBank/DDBJ databases">
        <title>Rhodovastum sp. nov. RN2-1 isolated from soil in Seongnam, South Korea.</title>
        <authorList>
            <person name="Le N.T."/>
        </authorList>
    </citation>
    <scope>NUCLEOTIDE SEQUENCE</scope>
    <source>
        <strain evidence="7">RN2-1</strain>
    </source>
</reference>
<dbReference type="InterPro" id="IPR036264">
    <property type="entry name" value="Bact_exopeptidase_dim_dom"/>
</dbReference>
<evidence type="ECO:0000313" key="7">
    <source>
        <dbReference type="EMBL" id="MCW3476815.1"/>
    </source>
</evidence>
<proteinExistence type="predicted"/>
<evidence type="ECO:0000256" key="4">
    <source>
        <dbReference type="ARBA" id="ARBA00022833"/>
    </source>
</evidence>
<dbReference type="EMBL" id="JAPDNT010000024">
    <property type="protein sequence ID" value="MCW3476815.1"/>
    <property type="molecule type" value="Genomic_DNA"/>
</dbReference>
<dbReference type="Pfam" id="PF01546">
    <property type="entry name" value="Peptidase_M20"/>
    <property type="match status" value="1"/>
</dbReference>
<keyword evidence="8" id="KW-1185">Reference proteome</keyword>
<keyword evidence="2" id="KW-0479">Metal-binding</keyword>